<dbReference type="PANTHER" id="PTHR19139:SF199">
    <property type="entry name" value="MIP17260P"/>
    <property type="match status" value="1"/>
</dbReference>
<gene>
    <name evidence="11" type="primary">aqpZ</name>
    <name evidence="11" type="ORF">RWH43_06860</name>
</gene>
<keyword evidence="5 8" id="KW-0812">Transmembrane</keyword>
<keyword evidence="4" id="KW-1003">Cell membrane</keyword>
<feature type="transmembrane region" description="Helical" evidence="10">
    <location>
        <begin position="120"/>
        <end position="139"/>
    </location>
</feature>
<comment type="caution">
    <text evidence="11">The sequence shown here is derived from an EMBL/GenBank/DDBJ whole genome shotgun (WGS) entry which is preliminary data.</text>
</comment>
<feature type="transmembrane region" description="Helical" evidence="10">
    <location>
        <begin position="243"/>
        <end position="264"/>
    </location>
</feature>
<dbReference type="PRINTS" id="PR00783">
    <property type="entry name" value="MINTRINSICP"/>
</dbReference>
<evidence type="ECO:0000256" key="4">
    <source>
        <dbReference type="ARBA" id="ARBA00022475"/>
    </source>
</evidence>
<dbReference type="PROSITE" id="PS00221">
    <property type="entry name" value="MIP"/>
    <property type="match status" value="1"/>
</dbReference>
<evidence type="ECO:0000256" key="10">
    <source>
        <dbReference type="SAM" id="Phobius"/>
    </source>
</evidence>
<keyword evidence="7 10" id="KW-0472">Membrane</keyword>
<evidence type="ECO:0000256" key="6">
    <source>
        <dbReference type="ARBA" id="ARBA00022989"/>
    </source>
</evidence>
<reference evidence="11 12" key="1">
    <citation type="submission" date="2023-09" db="EMBL/GenBank/DDBJ databases">
        <title>Microbacterium fusihabitans sp. nov., Microbacterium phycihabitans sp. nov., and Microbacterium cervinum sp. nov., isolated from dried seaweeds of beach.</title>
        <authorList>
            <person name="Lee S.D."/>
        </authorList>
    </citation>
    <scope>NUCLEOTIDE SEQUENCE [LARGE SCALE GENOMIC DNA]</scope>
    <source>
        <strain evidence="11 12">KSW2-21</strain>
    </source>
</reference>
<dbReference type="RefSeq" id="WP_316001059.1">
    <property type="nucleotide sequence ID" value="NZ_JAWDIU010000001.1"/>
</dbReference>
<evidence type="ECO:0000256" key="2">
    <source>
        <dbReference type="ARBA" id="ARBA00006175"/>
    </source>
</evidence>
<organism evidence="11 12">
    <name type="scientific">Microbacterium algihabitans</name>
    <dbReference type="NCBI Taxonomy" id="3075992"/>
    <lineage>
        <taxon>Bacteria</taxon>
        <taxon>Bacillati</taxon>
        <taxon>Actinomycetota</taxon>
        <taxon>Actinomycetes</taxon>
        <taxon>Micrococcales</taxon>
        <taxon>Microbacteriaceae</taxon>
        <taxon>Microbacterium</taxon>
    </lineage>
</organism>
<sequence>MGKKKNEKRNEPVAVEDSTVEQRAQHAPQWSSLARYAAEFFGTFLLVLGGVGTALFAATFPSADDNQAGVGFLGVALAFGLTLVAGIAAVGHISGGHFNPAVTLGLLIAGRTDARHVPGYLLSQLLGGVVATSVLALVLSGKDGAFAAAQSSGFASNGFGEGSPGGYGLASVFVVEAVLTGVFVAVILSITAKKEYVTFAPIGIGLTLTLIHLISIPISNTSVNPARSIATAVYGGALPVSQLWVFVVAPIVGAAVAGLIVRALGRRVVQAA</sequence>
<feature type="transmembrane region" description="Helical" evidence="10">
    <location>
        <begin position="197"/>
        <end position="218"/>
    </location>
</feature>
<proteinExistence type="inferred from homology"/>
<evidence type="ECO:0000313" key="11">
    <source>
        <dbReference type="EMBL" id="MDU0326479.1"/>
    </source>
</evidence>
<keyword evidence="12" id="KW-1185">Reference proteome</keyword>
<name>A0ABU3RUH4_9MICO</name>
<evidence type="ECO:0000256" key="1">
    <source>
        <dbReference type="ARBA" id="ARBA00004651"/>
    </source>
</evidence>
<comment type="subcellular location">
    <subcellularLocation>
        <location evidence="1">Cell membrane</location>
        <topology evidence="1">Multi-pass membrane protein</topology>
    </subcellularLocation>
</comment>
<feature type="transmembrane region" description="Helical" evidence="10">
    <location>
        <begin position="36"/>
        <end position="58"/>
    </location>
</feature>
<evidence type="ECO:0000256" key="5">
    <source>
        <dbReference type="ARBA" id="ARBA00022692"/>
    </source>
</evidence>
<evidence type="ECO:0000256" key="8">
    <source>
        <dbReference type="RuleBase" id="RU000477"/>
    </source>
</evidence>
<feature type="transmembrane region" description="Helical" evidence="10">
    <location>
        <begin position="167"/>
        <end position="190"/>
    </location>
</feature>
<keyword evidence="6 10" id="KW-1133">Transmembrane helix</keyword>
<evidence type="ECO:0000313" key="12">
    <source>
        <dbReference type="Proteomes" id="UP001256673"/>
    </source>
</evidence>
<accession>A0ABU3RUH4</accession>
<dbReference type="NCBIfam" id="NF003838">
    <property type="entry name" value="PRK05420.1"/>
    <property type="match status" value="1"/>
</dbReference>
<evidence type="ECO:0000256" key="9">
    <source>
        <dbReference type="SAM" id="MobiDB-lite"/>
    </source>
</evidence>
<dbReference type="Pfam" id="PF00230">
    <property type="entry name" value="MIP"/>
    <property type="match status" value="1"/>
</dbReference>
<evidence type="ECO:0000256" key="7">
    <source>
        <dbReference type="ARBA" id="ARBA00023136"/>
    </source>
</evidence>
<comment type="similarity">
    <text evidence="2 8">Belongs to the MIP/aquaporin (TC 1.A.8) family.</text>
</comment>
<evidence type="ECO:0000256" key="3">
    <source>
        <dbReference type="ARBA" id="ARBA00022448"/>
    </source>
</evidence>
<protein>
    <submittedName>
        <fullName evidence="11">Aquaporin Z</fullName>
    </submittedName>
</protein>
<dbReference type="Gene3D" id="1.20.1080.10">
    <property type="entry name" value="Glycerol uptake facilitator protein"/>
    <property type="match status" value="1"/>
</dbReference>
<dbReference type="PANTHER" id="PTHR19139">
    <property type="entry name" value="AQUAPORIN TRANSPORTER"/>
    <property type="match status" value="1"/>
</dbReference>
<feature type="transmembrane region" description="Helical" evidence="10">
    <location>
        <begin position="70"/>
        <end position="90"/>
    </location>
</feature>
<dbReference type="SUPFAM" id="SSF81338">
    <property type="entry name" value="Aquaporin-like"/>
    <property type="match status" value="1"/>
</dbReference>
<dbReference type="Proteomes" id="UP001256673">
    <property type="component" value="Unassembled WGS sequence"/>
</dbReference>
<dbReference type="InterPro" id="IPR034294">
    <property type="entry name" value="Aquaporin_transptr"/>
</dbReference>
<keyword evidence="3 8" id="KW-0813">Transport</keyword>
<dbReference type="InterPro" id="IPR023271">
    <property type="entry name" value="Aquaporin-like"/>
</dbReference>
<dbReference type="EMBL" id="JAWDIU010000001">
    <property type="protein sequence ID" value="MDU0326479.1"/>
    <property type="molecule type" value="Genomic_DNA"/>
</dbReference>
<dbReference type="InterPro" id="IPR000425">
    <property type="entry name" value="MIP"/>
</dbReference>
<dbReference type="InterPro" id="IPR022357">
    <property type="entry name" value="MIP_CS"/>
</dbReference>
<feature type="region of interest" description="Disordered" evidence="9">
    <location>
        <begin position="1"/>
        <end position="21"/>
    </location>
</feature>